<dbReference type="Proteomes" id="UP000218288">
    <property type="component" value="Chromosome"/>
</dbReference>
<name>A0A160PJF7_9HYPH</name>
<gene>
    <name evidence="2" type="ORF">MPPM_4531</name>
</gene>
<protein>
    <submittedName>
        <fullName evidence="2">Uncharacterized protein</fullName>
    </submittedName>
</protein>
<feature type="region of interest" description="Disordered" evidence="1">
    <location>
        <begin position="27"/>
        <end position="51"/>
    </location>
</feature>
<reference evidence="2 3" key="1">
    <citation type="journal article" date="2016" name="Genome Announc.">
        <title>Complete Genome Sequence of Methylobacterium populi P-1M, Isolated from Pink-Pigmented Household Biofilm.</title>
        <authorList>
            <person name="Morohoshi T."/>
            <person name="Ikeda T."/>
        </authorList>
    </citation>
    <scope>NUCLEOTIDE SEQUENCE [LARGE SCALE GENOMIC DNA]</scope>
    <source>
        <strain evidence="2 3">P-1M</strain>
    </source>
</reference>
<dbReference type="EMBL" id="AP014809">
    <property type="protein sequence ID" value="BAU93136.1"/>
    <property type="molecule type" value="Genomic_DNA"/>
</dbReference>
<evidence type="ECO:0000313" key="3">
    <source>
        <dbReference type="Proteomes" id="UP000218288"/>
    </source>
</evidence>
<proteinExistence type="predicted"/>
<dbReference type="AlphaFoldDB" id="A0A160PJF7"/>
<sequence>MVALLFVGGPAFDEACGKAFGAALRRGPAAFDNPGGITDTAPRPDAGRPPA</sequence>
<accession>A0A160PJF7</accession>
<evidence type="ECO:0000256" key="1">
    <source>
        <dbReference type="SAM" id="MobiDB-lite"/>
    </source>
</evidence>
<evidence type="ECO:0000313" key="2">
    <source>
        <dbReference type="EMBL" id="BAU93136.1"/>
    </source>
</evidence>
<organism evidence="2 3">
    <name type="scientific">Methylorubrum populi</name>
    <dbReference type="NCBI Taxonomy" id="223967"/>
    <lineage>
        <taxon>Bacteria</taxon>
        <taxon>Pseudomonadati</taxon>
        <taxon>Pseudomonadota</taxon>
        <taxon>Alphaproteobacteria</taxon>
        <taxon>Hyphomicrobiales</taxon>
        <taxon>Methylobacteriaceae</taxon>
        <taxon>Methylorubrum</taxon>
    </lineage>
</organism>